<sequence length="456" mass="51961">MWAGWKKRKTGPDHGVRAENSKISLCMIVKDEAEFLEQCIESVRHVVDEVIIVDTGSRDDTPELAKRLGAKVFRYRWSDDFSEARNYSLSKAAGGWILVLDADEVIARRDAEKIRLLAKGEADGYLFTYRSYSQNSHDIRWVANDDSYEEGEGWDGWVPGRVVRMFKRAKGARFEGAVHETVERSIAVRGGEIASTDIIIHHFHERKGKEKLREKQLEYLRLCEKNLSLFPECAKTHFDIGLVHRYILNDIPRGVFHQKEALRLDPLFEDARIELALLYNLMGDFRNAASEAAILLQRNPKLAPAWLLCAIMLERRGKDERAIECYERALSFNPDLVDARVNMGTLLLKRGDTVRALCEWEKALHLNPTNTRALLNMGALELRNGNYALAERFLNRAVAYSADSAPLWNNMGVLYMHAGRMAEAVEAFEKAQHLNPSCEDFRRNLNAARGQVAPTC</sequence>
<dbReference type="Proteomes" id="UP000285961">
    <property type="component" value="Unassembled WGS sequence"/>
</dbReference>
<dbReference type="PROSITE" id="PS50005">
    <property type="entry name" value="TPR"/>
    <property type="match status" value="3"/>
</dbReference>
<dbReference type="PANTHER" id="PTHR43630:SF2">
    <property type="entry name" value="GLYCOSYLTRANSFERASE"/>
    <property type="match status" value="1"/>
</dbReference>
<dbReference type="SUPFAM" id="SSF53448">
    <property type="entry name" value="Nucleotide-diphospho-sugar transferases"/>
    <property type="match status" value="1"/>
</dbReference>
<dbReference type="Pfam" id="PF13414">
    <property type="entry name" value="TPR_11"/>
    <property type="match status" value="1"/>
</dbReference>
<dbReference type="Pfam" id="PF00515">
    <property type="entry name" value="TPR_1"/>
    <property type="match status" value="1"/>
</dbReference>
<dbReference type="Gene3D" id="1.25.40.10">
    <property type="entry name" value="Tetratricopeptide repeat domain"/>
    <property type="match status" value="2"/>
</dbReference>
<dbReference type="InterPro" id="IPR011990">
    <property type="entry name" value="TPR-like_helical_dom_sf"/>
</dbReference>
<organism evidence="4 5">
    <name type="scientific">Candidatus Abyssobacteria bacterium SURF_17</name>
    <dbReference type="NCBI Taxonomy" id="2093361"/>
    <lineage>
        <taxon>Bacteria</taxon>
        <taxon>Pseudomonadati</taxon>
        <taxon>Candidatus Hydrogenedentota</taxon>
        <taxon>Candidatus Abyssobacteria</taxon>
    </lineage>
</organism>
<dbReference type="Pfam" id="PF00535">
    <property type="entry name" value="Glycos_transf_2"/>
    <property type="match status" value="1"/>
</dbReference>
<evidence type="ECO:0000259" key="3">
    <source>
        <dbReference type="Pfam" id="PF00535"/>
    </source>
</evidence>
<dbReference type="PANTHER" id="PTHR43630">
    <property type="entry name" value="POLY-BETA-1,6-N-ACETYL-D-GLUCOSAMINE SYNTHASE"/>
    <property type="match status" value="1"/>
</dbReference>
<dbReference type="InterPro" id="IPR029044">
    <property type="entry name" value="Nucleotide-diphossugar_trans"/>
</dbReference>
<reference evidence="4 5" key="1">
    <citation type="journal article" date="2017" name="ISME J.">
        <title>Energy and carbon metabolisms in a deep terrestrial subsurface fluid microbial community.</title>
        <authorList>
            <person name="Momper L."/>
            <person name="Jungbluth S.P."/>
            <person name="Lee M.D."/>
            <person name="Amend J.P."/>
        </authorList>
    </citation>
    <scope>NUCLEOTIDE SEQUENCE [LARGE SCALE GENOMIC DNA]</scope>
    <source>
        <strain evidence="4">SURF_17</strain>
    </source>
</reference>
<proteinExistence type="inferred from homology"/>
<feature type="domain" description="Glycosyltransferase 2-like" evidence="3">
    <location>
        <begin position="24"/>
        <end position="144"/>
    </location>
</feature>
<dbReference type="AlphaFoldDB" id="A0A419F2F0"/>
<evidence type="ECO:0000313" key="4">
    <source>
        <dbReference type="EMBL" id="RJP72580.1"/>
    </source>
</evidence>
<gene>
    <name evidence="4" type="ORF">C4532_05805</name>
</gene>
<dbReference type="Gene3D" id="3.90.550.10">
    <property type="entry name" value="Spore Coat Polysaccharide Biosynthesis Protein SpsA, Chain A"/>
    <property type="match status" value="1"/>
</dbReference>
<evidence type="ECO:0000256" key="2">
    <source>
        <dbReference type="PROSITE-ProRule" id="PRU00339"/>
    </source>
</evidence>
<protein>
    <submittedName>
        <fullName evidence="4">Tetratricopeptide repeat protein</fullName>
    </submittedName>
</protein>
<comment type="caution">
    <text evidence="4">The sequence shown here is derived from an EMBL/GenBank/DDBJ whole genome shotgun (WGS) entry which is preliminary data.</text>
</comment>
<evidence type="ECO:0000256" key="1">
    <source>
        <dbReference type="ARBA" id="ARBA00038494"/>
    </source>
</evidence>
<dbReference type="CDD" id="cd02511">
    <property type="entry name" value="Beta4Glucosyltransferase"/>
    <property type="match status" value="1"/>
</dbReference>
<evidence type="ECO:0000313" key="5">
    <source>
        <dbReference type="Proteomes" id="UP000285961"/>
    </source>
</evidence>
<feature type="repeat" description="TPR" evidence="2">
    <location>
        <begin position="405"/>
        <end position="438"/>
    </location>
</feature>
<name>A0A419F2F0_9BACT</name>
<comment type="similarity">
    <text evidence="1">Belongs to the glycosyltransferase 2 family. WaaE/KdtX subfamily.</text>
</comment>
<accession>A0A419F2F0</accession>
<feature type="repeat" description="TPR" evidence="2">
    <location>
        <begin position="337"/>
        <end position="370"/>
    </location>
</feature>
<dbReference type="SUPFAM" id="SSF48452">
    <property type="entry name" value="TPR-like"/>
    <property type="match status" value="2"/>
</dbReference>
<dbReference type="InterPro" id="IPR019734">
    <property type="entry name" value="TPR_rpt"/>
</dbReference>
<keyword evidence="2" id="KW-0802">TPR repeat</keyword>
<feature type="repeat" description="TPR" evidence="2">
    <location>
        <begin position="303"/>
        <end position="336"/>
    </location>
</feature>
<dbReference type="InterPro" id="IPR001173">
    <property type="entry name" value="Glyco_trans_2-like"/>
</dbReference>
<dbReference type="EMBL" id="QZKI01000043">
    <property type="protein sequence ID" value="RJP72580.1"/>
    <property type="molecule type" value="Genomic_DNA"/>
</dbReference>
<dbReference type="SMART" id="SM00028">
    <property type="entry name" value="TPR"/>
    <property type="match status" value="5"/>
</dbReference>
<dbReference type="PROSITE" id="PS50293">
    <property type="entry name" value="TPR_REGION"/>
    <property type="match status" value="1"/>
</dbReference>